<dbReference type="OrthoDB" id="5404564at2759"/>
<sequence length="353" mass="39421">MQLTALMAGGFGFSISDLAAIGTFAWNLYKSCKNAGSEFQVVTGDVNTLQTALRELNDEDCDTDLRTLERLLTKYGSLKSSNPRTRDKMGFSPTKVHEIRVKLSKHTEKLNFFLTQMNTSALGRMETKLDMLREDILRGWKKTSMFGIAEDLTMLEKELLDDEITEVDVELNRGPIMEWLRPTREAEHFLDIPPVDLRTPDPPIVMESPIKMSPCPSVVFGTKETSKNYQATVDDGSDDGEAYVAKDLHPAEAVHTETFKQSAHIVENPPTNGLQDENEKLDAGRKTSLASSVIDESTFDKTSDPTRVLEEFFNLPRSEPRQPDPPTRPAEKQTNGTPSEGNRSPPALATRKT</sequence>
<organism evidence="2 3">
    <name type="scientific">Lophium mytilinum</name>
    <dbReference type="NCBI Taxonomy" id="390894"/>
    <lineage>
        <taxon>Eukaryota</taxon>
        <taxon>Fungi</taxon>
        <taxon>Dikarya</taxon>
        <taxon>Ascomycota</taxon>
        <taxon>Pezizomycotina</taxon>
        <taxon>Dothideomycetes</taxon>
        <taxon>Pleosporomycetidae</taxon>
        <taxon>Mytilinidiales</taxon>
        <taxon>Mytilinidiaceae</taxon>
        <taxon>Lophium</taxon>
    </lineage>
</organism>
<feature type="compositionally biased region" description="Basic and acidic residues" evidence="1">
    <location>
        <begin position="298"/>
        <end position="310"/>
    </location>
</feature>
<feature type="compositionally biased region" description="Polar residues" evidence="1">
    <location>
        <begin position="332"/>
        <end position="342"/>
    </location>
</feature>
<feature type="region of interest" description="Disordered" evidence="1">
    <location>
        <begin position="261"/>
        <end position="353"/>
    </location>
</feature>
<keyword evidence="3" id="KW-1185">Reference proteome</keyword>
<name>A0A6A6QFI0_9PEZI</name>
<dbReference type="AlphaFoldDB" id="A0A6A6QFI0"/>
<protein>
    <submittedName>
        <fullName evidence="2">Uncharacterized protein</fullName>
    </submittedName>
</protein>
<evidence type="ECO:0000256" key="1">
    <source>
        <dbReference type="SAM" id="MobiDB-lite"/>
    </source>
</evidence>
<gene>
    <name evidence="2" type="ORF">BU16DRAFT_621803</name>
</gene>
<dbReference type="Proteomes" id="UP000799750">
    <property type="component" value="Unassembled WGS sequence"/>
</dbReference>
<accession>A0A6A6QFI0</accession>
<dbReference type="EMBL" id="MU004196">
    <property type="protein sequence ID" value="KAF2491158.1"/>
    <property type="molecule type" value="Genomic_DNA"/>
</dbReference>
<evidence type="ECO:0000313" key="3">
    <source>
        <dbReference type="Proteomes" id="UP000799750"/>
    </source>
</evidence>
<evidence type="ECO:0000313" key="2">
    <source>
        <dbReference type="EMBL" id="KAF2491158.1"/>
    </source>
</evidence>
<reference evidence="2" key="1">
    <citation type="journal article" date="2020" name="Stud. Mycol.">
        <title>101 Dothideomycetes genomes: a test case for predicting lifestyles and emergence of pathogens.</title>
        <authorList>
            <person name="Haridas S."/>
            <person name="Albert R."/>
            <person name="Binder M."/>
            <person name="Bloem J."/>
            <person name="Labutti K."/>
            <person name="Salamov A."/>
            <person name="Andreopoulos B."/>
            <person name="Baker S."/>
            <person name="Barry K."/>
            <person name="Bills G."/>
            <person name="Bluhm B."/>
            <person name="Cannon C."/>
            <person name="Castanera R."/>
            <person name="Culley D."/>
            <person name="Daum C."/>
            <person name="Ezra D."/>
            <person name="Gonzalez J."/>
            <person name="Henrissat B."/>
            <person name="Kuo A."/>
            <person name="Liang C."/>
            <person name="Lipzen A."/>
            <person name="Lutzoni F."/>
            <person name="Magnuson J."/>
            <person name="Mondo S."/>
            <person name="Nolan M."/>
            <person name="Ohm R."/>
            <person name="Pangilinan J."/>
            <person name="Park H.-J."/>
            <person name="Ramirez L."/>
            <person name="Alfaro M."/>
            <person name="Sun H."/>
            <person name="Tritt A."/>
            <person name="Yoshinaga Y."/>
            <person name="Zwiers L.-H."/>
            <person name="Turgeon B."/>
            <person name="Goodwin S."/>
            <person name="Spatafora J."/>
            <person name="Crous P."/>
            <person name="Grigoriev I."/>
        </authorList>
    </citation>
    <scope>NUCLEOTIDE SEQUENCE</scope>
    <source>
        <strain evidence="2">CBS 269.34</strain>
    </source>
</reference>
<proteinExistence type="predicted"/>